<reference evidence="2 3" key="1">
    <citation type="submission" date="2019-03" db="EMBL/GenBank/DDBJ databases">
        <title>Jiella endophytica sp. nov., a novel endophytic bacterium isolated from root of Ficus microcarpa Linn. f.</title>
        <authorList>
            <person name="Tuo L."/>
        </authorList>
    </citation>
    <scope>NUCLEOTIDE SEQUENCE [LARGE SCALE GENOMIC DNA]</scope>
    <source>
        <strain evidence="2 3">CBS5Q-3</strain>
    </source>
</reference>
<proteinExistence type="predicted"/>
<dbReference type="AlphaFoldDB" id="A0A4Y8RPL8"/>
<dbReference type="InterPro" id="IPR018678">
    <property type="entry name" value="DUF2160_TM"/>
</dbReference>
<dbReference type="Proteomes" id="UP000298179">
    <property type="component" value="Unassembled WGS sequence"/>
</dbReference>
<protein>
    <recommendedName>
        <fullName evidence="4">DUF2160 domain-containing protein</fullName>
    </recommendedName>
</protein>
<comment type="caution">
    <text evidence="2">The sequence shown here is derived from an EMBL/GenBank/DDBJ whole genome shotgun (WGS) entry which is preliminary data.</text>
</comment>
<keyword evidence="1" id="KW-0472">Membrane</keyword>
<organism evidence="2 3">
    <name type="scientific">Jiella endophytica</name>
    <dbReference type="NCBI Taxonomy" id="2558362"/>
    <lineage>
        <taxon>Bacteria</taxon>
        <taxon>Pseudomonadati</taxon>
        <taxon>Pseudomonadota</taxon>
        <taxon>Alphaproteobacteria</taxon>
        <taxon>Hyphomicrobiales</taxon>
        <taxon>Aurantimonadaceae</taxon>
        <taxon>Jiella</taxon>
    </lineage>
</organism>
<keyword evidence="1" id="KW-1133">Transmembrane helix</keyword>
<keyword evidence="1" id="KW-0812">Transmembrane</keyword>
<sequence length="89" mass="10118">MTRARPEDIETPLDLAEFEEESRKSAFDEAPGGGFLPIETNWFDRLFISVVIWVAMSLFWLRFLEPAGLPLMISNAISIALAVYIIWKG</sequence>
<dbReference type="Pfam" id="PF09928">
    <property type="entry name" value="DUF2160"/>
    <property type="match status" value="1"/>
</dbReference>
<evidence type="ECO:0000313" key="2">
    <source>
        <dbReference type="EMBL" id="TFF25603.1"/>
    </source>
</evidence>
<dbReference type="EMBL" id="SOZD01000002">
    <property type="protein sequence ID" value="TFF25603.1"/>
    <property type="molecule type" value="Genomic_DNA"/>
</dbReference>
<name>A0A4Y8RPL8_9HYPH</name>
<evidence type="ECO:0000313" key="3">
    <source>
        <dbReference type="Proteomes" id="UP000298179"/>
    </source>
</evidence>
<dbReference type="OrthoDB" id="7689810at2"/>
<keyword evidence="3" id="KW-1185">Reference proteome</keyword>
<feature type="transmembrane region" description="Helical" evidence="1">
    <location>
        <begin position="69"/>
        <end position="87"/>
    </location>
</feature>
<feature type="transmembrane region" description="Helical" evidence="1">
    <location>
        <begin position="46"/>
        <end position="63"/>
    </location>
</feature>
<accession>A0A4Y8RPL8</accession>
<gene>
    <name evidence="2" type="ORF">E3C22_09690</name>
</gene>
<evidence type="ECO:0000256" key="1">
    <source>
        <dbReference type="SAM" id="Phobius"/>
    </source>
</evidence>
<evidence type="ECO:0008006" key="4">
    <source>
        <dbReference type="Google" id="ProtNLM"/>
    </source>
</evidence>